<dbReference type="SUPFAM" id="SSF57783">
    <property type="entry name" value="Zinc beta-ribbon"/>
    <property type="match status" value="1"/>
</dbReference>
<feature type="zinc finger region" description="CHC2-type" evidence="12 14">
    <location>
        <begin position="40"/>
        <end position="64"/>
    </location>
</feature>
<dbReference type="GO" id="GO:0003677">
    <property type="term" value="F:DNA binding"/>
    <property type="evidence" value="ECO:0007669"/>
    <property type="project" value="UniProtKB-KW"/>
</dbReference>
<keyword evidence="17" id="KW-1185">Reference proteome</keyword>
<dbReference type="PANTHER" id="PTHR30313">
    <property type="entry name" value="DNA PRIMASE"/>
    <property type="match status" value="1"/>
</dbReference>
<dbReference type="FunFam" id="3.40.1360.10:FF:000002">
    <property type="entry name" value="DNA primase"/>
    <property type="match status" value="1"/>
</dbReference>
<proteinExistence type="inferred from homology"/>
<dbReference type="RefSeq" id="WP_065239391.1">
    <property type="nucleotide sequence ID" value="NZ_JTJM01000028.1"/>
</dbReference>
<evidence type="ECO:0000313" key="17">
    <source>
        <dbReference type="Proteomes" id="UP000243558"/>
    </source>
</evidence>
<dbReference type="InterPro" id="IPR002694">
    <property type="entry name" value="Znf_CHC2"/>
</dbReference>
<keyword evidence="7 12" id="KW-0863">Zinc-finger</keyword>
<dbReference type="Gene3D" id="3.90.980.10">
    <property type="entry name" value="DNA primase, catalytic core, N-terminal domain"/>
    <property type="match status" value="1"/>
</dbReference>
<dbReference type="SUPFAM" id="SSF56731">
    <property type="entry name" value="DNA primase core"/>
    <property type="match status" value="1"/>
</dbReference>
<dbReference type="AlphaFoldDB" id="A0A1A7NNS2"/>
<evidence type="ECO:0000256" key="11">
    <source>
        <dbReference type="ARBA" id="ARBA00023163"/>
    </source>
</evidence>
<organism evidence="16 17">
    <name type="scientific">Gallibacterium genomosp. 3</name>
    <dbReference type="NCBI Taxonomy" id="505345"/>
    <lineage>
        <taxon>Bacteria</taxon>
        <taxon>Pseudomonadati</taxon>
        <taxon>Pseudomonadota</taxon>
        <taxon>Gammaproteobacteria</taxon>
        <taxon>Pasteurellales</taxon>
        <taxon>Pasteurellaceae</taxon>
        <taxon>Gallibacterium</taxon>
    </lineage>
</organism>
<dbReference type="PANTHER" id="PTHR30313:SF2">
    <property type="entry name" value="DNA PRIMASE"/>
    <property type="match status" value="1"/>
</dbReference>
<comment type="catalytic activity">
    <reaction evidence="12">
        <text>ssDNA + n NTP = ssDNA/pppN(pN)n-1 hybrid + (n-1) diphosphate.</text>
        <dbReference type="EC" id="2.7.7.101"/>
    </reaction>
</comment>
<evidence type="ECO:0000256" key="2">
    <source>
        <dbReference type="ARBA" id="ARBA00022515"/>
    </source>
</evidence>
<accession>A0A1A7NNS2</accession>
<dbReference type="NCBIfam" id="TIGR01391">
    <property type="entry name" value="dnaG"/>
    <property type="match status" value="1"/>
</dbReference>
<keyword evidence="3 12" id="KW-0808">Transferase</keyword>
<dbReference type="Pfam" id="PF10410">
    <property type="entry name" value="DnaB_bind"/>
    <property type="match status" value="1"/>
</dbReference>
<keyword evidence="1 12" id="KW-0240">DNA-directed RNA polymerase</keyword>
<name>A0A1A7NNS2_9PAST</name>
<dbReference type="HAMAP" id="MF_00974">
    <property type="entry name" value="DNA_primase_DnaG"/>
    <property type="match status" value="1"/>
</dbReference>
<evidence type="ECO:0000256" key="1">
    <source>
        <dbReference type="ARBA" id="ARBA00022478"/>
    </source>
</evidence>
<dbReference type="GO" id="GO:0005737">
    <property type="term" value="C:cytoplasm"/>
    <property type="evidence" value="ECO:0007669"/>
    <property type="project" value="TreeGrafter"/>
</dbReference>
<dbReference type="InterPro" id="IPR013173">
    <property type="entry name" value="DNA_primase_DnaG_DnaB-bd_dom"/>
</dbReference>
<dbReference type="InterPro" id="IPR034151">
    <property type="entry name" value="TOPRIM_DnaG_bac"/>
</dbReference>
<dbReference type="InterPro" id="IPR050219">
    <property type="entry name" value="DnaG_primase"/>
</dbReference>
<dbReference type="SUPFAM" id="SSF117023">
    <property type="entry name" value="DNA primase DnaG, C-terminal domain"/>
    <property type="match status" value="1"/>
</dbReference>
<keyword evidence="8 12" id="KW-0862">Zinc</keyword>
<comment type="domain">
    <text evidence="12">Contains an N-terminal zinc-binding domain, a central core domain that contains the primase activity, and a C-terminal DnaB-binding domain.</text>
</comment>
<keyword evidence="5 12" id="KW-0235">DNA replication</keyword>
<evidence type="ECO:0000259" key="15">
    <source>
        <dbReference type="PROSITE" id="PS50880"/>
    </source>
</evidence>
<dbReference type="Pfam" id="PF08278">
    <property type="entry name" value="DnaG_DnaB_bind"/>
    <property type="match status" value="1"/>
</dbReference>
<dbReference type="InterPro" id="IPR013264">
    <property type="entry name" value="DNAG_N"/>
</dbReference>
<dbReference type="SMART" id="SM00493">
    <property type="entry name" value="TOPRIM"/>
    <property type="match status" value="1"/>
</dbReference>
<dbReference type="FunFam" id="3.90.980.10:FF:000001">
    <property type="entry name" value="DNA primase"/>
    <property type="match status" value="1"/>
</dbReference>
<dbReference type="Gene3D" id="3.90.580.10">
    <property type="entry name" value="Zinc finger, CHC2-type domain"/>
    <property type="match status" value="1"/>
</dbReference>
<dbReference type="GO" id="GO:0003899">
    <property type="term" value="F:DNA-directed RNA polymerase activity"/>
    <property type="evidence" value="ECO:0007669"/>
    <property type="project" value="UniProtKB-UniRule"/>
</dbReference>
<comment type="subunit">
    <text evidence="12">Monomer. Interacts with DnaB.</text>
</comment>
<dbReference type="GO" id="GO:0008270">
    <property type="term" value="F:zinc ion binding"/>
    <property type="evidence" value="ECO:0007669"/>
    <property type="project" value="UniProtKB-UniRule"/>
</dbReference>
<protein>
    <recommendedName>
        <fullName evidence="12 13">DNA primase</fullName>
        <ecNumber evidence="12">2.7.7.101</ecNumber>
    </recommendedName>
</protein>
<gene>
    <name evidence="12 16" type="primary">dnaG</name>
    <name evidence="16" type="ORF">QV01_06495</name>
</gene>
<dbReference type="SMART" id="SM00400">
    <property type="entry name" value="ZnF_CHCC"/>
    <property type="match status" value="1"/>
</dbReference>
<dbReference type="EC" id="2.7.7.101" evidence="12"/>
<comment type="cofactor">
    <cofactor evidence="12 13 14">
        <name>Zn(2+)</name>
        <dbReference type="ChEBI" id="CHEBI:29105"/>
    </cofactor>
    <text evidence="12 13 14">Binds 1 zinc ion per monomer.</text>
</comment>
<keyword evidence="10 12" id="KW-0238">DNA-binding</keyword>
<dbReference type="SMART" id="SM00766">
    <property type="entry name" value="DnaG_DnaB_bind"/>
    <property type="match status" value="1"/>
</dbReference>
<keyword evidence="4 12" id="KW-0548">Nucleotidyltransferase</keyword>
<keyword evidence="2 12" id="KW-0639">Primosome</keyword>
<dbReference type="GO" id="GO:0000428">
    <property type="term" value="C:DNA-directed RNA polymerase complex"/>
    <property type="evidence" value="ECO:0007669"/>
    <property type="project" value="UniProtKB-KW"/>
</dbReference>
<evidence type="ECO:0000256" key="12">
    <source>
        <dbReference type="HAMAP-Rule" id="MF_00974"/>
    </source>
</evidence>
<reference evidence="16 17" key="1">
    <citation type="submission" date="2014-11" db="EMBL/GenBank/DDBJ databases">
        <title>Pan-genome of Gallibacterium spp.</title>
        <authorList>
            <person name="Kudirkiene E."/>
            <person name="Bojesen A.M."/>
        </authorList>
    </citation>
    <scope>NUCLEOTIDE SEQUENCE [LARGE SCALE GENOMIC DNA]</scope>
    <source>
        <strain evidence="16 17">F151</strain>
    </source>
</reference>
<dbReference type="Pfam" id="PF01807">
    <property type="entry name" value="Zn_ribbon_DnaG"/>
    <property type="match status" value="1"/>
</dbReference>
<sequence length="597" mass="67524">MKGLIPRTFIDELLARTNIVDVVNSRVKLKKAGQNYQACCPFHHEKTPSFTVSAKKQFYHCFGCGAHGNAISFLMDYDKLEFVEAVEELAALQGVDVPRENTFSHNNSANQNYKSKRDLHQLMQDIAVFYQQQLTQALSAQAYLQQRGLSTEVIQRFAIGFASGTNSVLRHFGQSPEDRQKLLDTGMITQNDFGTAYDRFRQRIMFPIRDRRGRTIAFGGRVLGDEKPKYLNSPEMATYHKGSELYGLYEALEQNDNPDYLLVVEGYMDVVALAQFGVTNAVASLGTATTGEQIQIAYRATEQIICCYDGDNAGRSAAWRALENALPHLYDGRQLKFIFLPDGEDPDTFIRQIGKEKFEEFLLDAMPMSDFLFQHLLTQVDLSTKDGRSKLAALAVPLIDKIPGETLRLYLRNMLGQKLGIMDTALLEKMLPSMIANATETQKENEARLKATPMRLLIALLLQNPELADKPITRVLLSNPQVLQDLNLPGLSLFLEVYQLCIEKSGITTGQLLEYWRGKTEEKIIEKLAIWDHLIKDDNIEATFYGNLKHLHSKVMEKRIEALKAKDRTDTLSLDEKKELMELLANSRKLLASVYSS</sequence>
<dbReference type="Gene3D" id="1.20.50.20">
    <property type="entry name" value="DnaG, RNA polymerase domain, helical bundle"/>
    <property type="match status" value="1"/>
</dbReference>
<comment type="similarity">
    <text evidence="12 13">Belongs to the DnaG primase family.</text>
</comment>
<evidence type="ECO:0000256" key="7">
    <source>
        <dbReference type="ARBA" id="ARBA00022771"/>
    </source>
</evidence>
<dbReference type="PIRSF" id="PIRSF002811">
    <property type="entry name" value="DnaG"/>
    <property type="match status" value="1"/>
</dbReference>
<dbReference type="OrthoDB" id="9803773at2"/>
<comment type="function">
    <text evidence="12 13">RNA polymerase that catalyzes the synthesis of short RNA molecules used as primers for DNA polymerase during DNA replication.</text>
</comment>
<keyword evidence="6 12" id="KW-0479">Metal-binding</keyword>
<dbReference type="InterPro" id="IPR006171">
    <property type="entry name" value="TOPRIM_dom"/>
</dbReference>
<evidence type="ECO:0000256" key="5">
    <source>
        <dbReference type="ARBA" id="ARBA00022705"/>
    </source>
</evidence>
<keyword evidence="9" id="KW-0460">Magnesium</keyword>
<evidence type="ECO:0000256" key="6">
    <source>
        <dbReference type="ARBA" id="ARBA00022723"/>
    </source>
</evidence>
<evidence type="ECO:0000256" key="14">
    <source>
        <dbReference type="PIRSR" id="PIRSR002811-1"/>
    </source>
</evidence>
<dbReference type="InterPro" id="IPR006295">
    <property type="entry name" value="DNA_primase_DnaG"/>
</dbReference>
<dbReference type="GO" id="GO:1990077">
    <property type="term" value="C:primosome complex"/>
    <property type="evidence" value="ECO:0007669"/>
    <property type="project" value="UniProtKB-KW"/>
</dbReference>
<dbReference type="Proteomes" id="UP000243558">
    <property type="component" value="Unassembled WGS sequence"/>
</dbReference>
<evidence type="ECO:0000256" key="13">
    <source>
        <dbReference type="PIRNR" id="PIRNR002811"/>
    </source>
</evidence>
<dbReference type="EMBL" id="JTJM01000028">
    <property type="protein sequence ID" value="OBW91812.1"/>
    <property type="molecule type" value="Genomic_DNA"/>
</dbReference>
<evidence type="ECO:0000256" key="10">
    <source>
        <dbReference type="ARBA" id="ARBA00023125"/>
    </source>
</evidence>
<evidence type="ECO:0000256" key="4">
    <source>
        <dbReference type="ARBA" id="ARBA00022695"/>
    </source>
</evidence>
<dbReference type="InterPro" id="IPR036977">
    <property type="entry name" value="DNA_primase_Znf_CHC2"/>
</dbReference>
<dbReference type="InterPro" id="IPR019475">
    <property type="entry name" value="DNA_primase_DnaB-bd"/>
</dbReference>
<feature type="domain" description="Toprim" evidence="15">
    <location>
        <begin position="259"/>
        <end position="340"/>
    </location>
</feature>
<evidence type="ECO:0000256" key="9">
    <source>
        <dbReference type="ARBA" id="ARBA00022842"/>
    </source>
</evidence>
<dbReference type="FunFam" id="3.90.580.10:FF:000001">
    <property type="entry name" value="DNA primase"/>
    <property type="match status" value="1"/>
</dbReference>
<dbReference type="PATRIC" id="fig|505345.7.peg.1281"/>
<dbReference type="Pfam" id="PF13155">
    <property type="entry name" value="Toprim_2"/>
    <property type="match status" value="1"/>
</dbReference>
<dbReference type="CDD" id="cd03364">
    <property type="entry name" value="TOPRIM_DnaG_primases"/>
    <property type="match status" value="1"/>
</dbReference>
<dbReference type="PROSITE" id="PS50880">
    <property type="entry name" value="TOPRIM"/>
    <property type="match status" value="1"/>
</dbReference>
<dbReference type="InterPro" id="IPR030846">
    <property type="entry name" value="DnaG_bac"/>
</dbReference>
<dbReference type="Pfam" id="PF08275">
    <property type="entry name" value="DNAG_N"/>
    <property type="match status" value="1"/>
</dbReference>
<dbReference type="GO" id="GO:0006269">
    <property type="term" value="P:DNA replication, synthesis of primer"/>
    <property type="evidence" value="ECO:0007669"/>
    <property type="project" value="UniProtKB-UniRule"/>
</dbReference>
<evidence type="ECO:0000313" key="16">
    <source>
        <dbReference type="EMBL" id="OBW91812.1"/>
    </source>
</evidence>
<dbReference type="InterPro" id="IPR016136">
    <property type="entry name" value="DNA_helicase_N/primase_C"/>
</dbReference>
<evidence type="ECO:0000256" key="3">
    <source>
        <dbReference type="ARBA" id="ARBA00022679"/>
    </source>
</evidence>
<evidence type="ECO:0000256" key="8">
    <source>
        <dbReference type="ARBA" id="ARBA00022833"/>
    </source>
</evidence>
<dbReference type="InterPro" id="IPR037068">
    <property type="entry name" value="DNA_primase_core_N_sf"/>
</dbReference>
<keyword evidence="11 12" id="KW-0804">Transcription</keyword>
<dbReference type="Gene3D" id="1.10.860.10">
    <property type="entry name" value="DNAb Helicase, Chain A"/>
    <property type="match status" value="1"/>
</dbReference>
<comment type="caution">
    <text evidence="16">The sequence shown here is derived from an EMBL/GenBank/DDBJ whole genome shotgun (WGS) entry which is preliminary data.</text>
</comment>
<dbReference type="Gene3D" id="3.40.1360.10">
    <property type="match status" value="1"/>
</dbReference>